<dbReference type="Pfam" id="PF00144">
    <property type="entry name" value="Beta-lactamase"/>
    <property type="match status" value="1"/>
</dbReference>
<dbReference type="SUPFAM" id="SSF56601">
    <property type="entry name" value="beta-lactamase/transpeptidase-like"/>
    <property type="match status" value="1"/>
</dbReference>
<proteinExistence type="predicted"/>
<dbReference type="PANTHER" id="PTHR46825">
    <property type="entry name" value="D-ALANYL-D-ALANINE-CARBOXYPEPTIDASE/ENDOPEPTIDASE AMPH"/>
    <property type="match status" value="1"/>
</dbReference>
<dbReference type="Gene3D" id="3.40.710.10">
    <property type="entry name" value="DD-peptidase/beta-lactamase superfamily"/>
    <property type="match status" value="1"/>
</dbReference>
<sequence length="475" mass="50732">MRTTNEAEMAERVSGLLNRHPAVGLAAAVVRDGELDFFAGHGVSDLESNRPVAPDTIFRVASITKTFTAIGVMQLWERGMVDLDAPVSHYLRAYRLRPARADFGPVTLRHLLTHTSGIGETVHPAQVLAPDFGESVAPGRPLTSLAEYYRGALRVQADPGTRWTYTDHGFATAGQVIEDVTGTSLPDYLRANVFEPLGMTDTNVEAAGLPHERVATGYTLAARGPRAVARRELVTVGASNANSTTTDMTRYLVALLGGGANKHGSVLRPETLAAMYAPHYQPDPRLPGMGLGFFRQDIGGHQAVEHQGILPGFNSQIWLAPDAGIGVMVFLTGAARATMWLPAATAGLLAAALGVPEPEVRADIPHHPEIWHRICGRYRVAGALADVRSRLAVGAGADIRIRAGVPVLRILTPVPALLRGLPLRPDDPADPYAFRIDLSAYGIGSARIVFTPEGGGVAAAMRTDLLPMTLHRTGH</sequence>
<reference evidence="2 3" key="1">
    <citation type="submission" date="2020-07" db="EMBL/GenBank/DDBJ databases">
        <authorList>
            <person name="Zhuang K."/>
            <person name="Ran Y."/>
        </authorList>
    </citation>
    <scope>NUCLEOTIDE SEQUENCE [LARGE SCALE GENOMIC DNA]</scope>
    <source>
        <strain evidence="2 3">WCH-YHL-001</strain>
    </source>
</reference>
<evidence type="ECO:0000259" key="1">
    <source>
        <dbReference type="Pfam" id="PF00144"/>
    </source>
</evidence>
<name>A0A7D6VFR7_9NOCA</name>
<dbReference type="AlphaFoldDB" id="A0A7D6VFR7"/>
<protein>
    <submittedName>
        <fullName evidence="2">Beta-lactamase family protein</fullName>
    </submittedName>
</protein>
<organism evidence="2 3">
    <name type="scientific">Nocardia huaxiensis</name>
    <dbReference type="NCBI Taxonomy" id="2755382"/>
    <lineage>
        <taxon>Bacteria</taxon>
        <taxon>Bacillati</taxon>
        <taxon>Actinomycetota</taxon>
        <taxon>Actinomycetes</taxon>
        <taxon>Mycobacteriales</taxon>
        <taxon>Nocardiaceae</taxon>
        <taxon>Nocardia</taxon>
    </lineage>
</organism>
<dbReference type="InterPro" id="IPR001466">
    <property type="entry name" value="Beta-lactam-related"/>
</dbReference>
<gene>
    <name evidence="2" type="ORF">H0264_25010</name>
</gene>
<dbReference type="EMBL" id="CP059399">
    <property type="protein sequence ID" value="QLY28590.1"/>
    <property type="molecule type" value="Genomic_DNA"/>
</dbReference>
<keyword evidence="3" id="KW-1185">Reference proteome</keyword>
<dbReference type="Proteomes" id="UP000515512">
    <property type="component" value="Chromosome"/>
</dbReference>
<dbReference type="PANTHER" id="PTHR46825:SF12">
    <property type="entry name" value="PENICILLIN-BINDING PROTEIN 4"/>
    <property type="match status" value="1"/>
</dbReference>
<dbReference type="InterPro" id="IPR050491">
    <property type="entry name" value="AmpC-like"/>
</dbReference>
<feature type="domain" description="Beta-lactamase-related" evidence="1">
    <location>
        <begin position="13"/>
        <end position="350"/>
    </location>
</feature>
<dbReference type="InterPro" id="IPR012338">
    <property type="entry name" value="Beta-lactam/transpept-like"/>
</dbReference>
<accession>A0A7D6VFR7</accession>
<evidence type="ECO:0000313" key="3">
    <source>
        <dbReference type="Proteomes" id="UP000515512"/>
    </source>
</evidence>
<dbReference type="KEGG" id="nhu:H0264_25010"/>
<evidence type="ECO:0000313" key="2">
    <source>
        <dbReference type="EMBL" id="QLY28590.1"/>
    </source>
</evidence>
<dbReference type="RefSeq" id="WP_181579796.1">
    <property type="nucleotide sequence ID" value="NZ_CP059399.1"/>
</dbReference>